<keyword evidence="9" id="KW-1185">Reference proteome</keyword>
<dbReference type="CDD" id="cd08984">
    <property type="entry name" value="GH43-like"/>
    <property type="match status" value="1"/>
</dbReference>
<dbReference type="InterPro" id="IPR036278">
    <property type="entry name" value="Sialidase_sf"/>
</dbReference>
<dbReference type="GO" id="GO:0005975">
    <property type="term" value="P:carbohydrate metabolic process"/>
    <property type="evidence" value="ECO:0007669"/>
    <property type="project" value="InterPro"/>
</dbReference>
<dbReference type="SUPFAM" id="SSF75005">
    <property type="entry name" value="Arabinanase/levansucrase/invertase"/>
    <property type="match status" value="2"/>
</dbReference>
<organism evidence="8 9">
    <name type="scientific">Synoicihabitans lomoniglobus</name>
    <dbReference type="NCBI Taxonomy" id="2909285"/>
    <lineage>
        <taxon>Bacteria</taxon>
        <taxon>Pseudomonadati</taxon>
        <taxon>Verrucomicrobiota</taxon>
        <taxon>Opitutia</taxon>
        <taxon>Opitutales</taxon>
        <taxon>Opitutaceae</taxon>
        <taxon>Synoicihabitans</taxon>
    </lineage>
</organism>
<evidence type="ECO:0000256" key="1">
    <source>
        <dbReference type="ARBA" id="ARBA00009865"/>
    </source>
</evidence>
<dbReference type="Proteomes" id="UP001218638">
    <property type="component" value="Chromosome"/>
</dbReference>
<dbReference type="InterPro" id="IPR023296">
    <property type="entry name" value="Glyco_hydro_beta-prop_sf"/>
</dbReference>
<accession>A0AAF0CN70</accession>
<keyword evidence="4" id="KW-0326">Glycosidase</keyword>
<dbReference type="Pfam" id="PF04616">
    <property type="entry name" value="Glyco_hydro_43"/>
    <property type="match status" value="1"/>
</dbReference>
<feature type="site" description="Important for catalytic activity, responsible for pKa modulation of the active site Glu and correct orientation of both the proton donor and substrate" evidence="5">
    <location>
        <position position="892"/>
    </location>
</feature>
<dbReference type="AlphaFoldDB" id="A0AAF0CN70"/>
<comment type="similarity">
    <text evidence="1">Belongs to the glycosyl hydrolase 43 family.</text>
</comment>
<sequence length="1076" mass="118044">MPRRLLALFWLLVITSPFLSADRPAAPQPLYRDPVFDGAADPVVIWNPSTETWWMFYTNRRANVPGLSGVAWVHGTRVSIAESADRGLTWIRRGDADITLPPQIGGDQPTHWAPDVLTGPDGTHHMYLTVVPGVFEDWRHPRRIVHLTSSDLAHWDYQSALEFASDRVIDAGVARQPDGTWRMWYNNERDGKSIYYADSPDLYTWTDQGKATGVGERPGEGPYVFHWRGTNWMLVDLWKGLGVYHSDDLLTWTAQDGDLLNSPGLGPDDGVNGGHPGVVVCGDRAYLFYFTHPGRAGTIAPGDGDNLDLRRSSIQVTELHLTAEGDLTCDRDAPTFIDLIPPPAAADSRVTLTEISPQAFAGSSINAPPGYHQSLVSSSDHQYAGYYAADGTVVIATQELPNGAWTTHPTTFTGSTADAHNTIALGLDGSGALHLAWGHHNIPLQYARSSAAAPLTFGEPQPMLGRQESSVTYPQFLPLPDGDLLFIHRDGGSGRGNLILNRYDPSTTTWSRVHDNLIDGEGRRNAYATPFVDAHGTLHLAWVWRETPDVATNHDLAYARSHDGGVTWSDADGRPLDVPFNAATAAYAARIPTGSDLMNPPALAADTAGRPLIANYWREPGDVAPQYRLLRHAQGTWTRHTLTTNTIDFQLAGRGTKRSPFSRGIISAGKTDVAFLFRHDAFDGAPLLISTTDITTRSPSWTTTVLPTGNLGAWEPTADASAAGRHSIQVLTSTLHQRDGNDHEAATLAPQPLSLLNIDLAATSIDFPNPLILQRADPHIHRGDDGFYYYMGTVPSYDRLELRRARTIAGLATAAPRTIWTKHATGPMGDHIWAPEIHRLDGKWYVYFAAGDAENRWHLRIYVLENASPNPLEGAWTELGPIDTGWDNFALDATLFEHRETTYLLWAQKGMGAHPNSNLYIAPLASPTTLAAPAVMLSEPDYDWEKVRYAVNEGPVILRGPDQLFLTYSAAGTGPEYCVGMLTADLDADLMDPTSWTKSAEPVFQSSPENQIYGPGHHTFVKADDGVTDLIVYHARDYAEISGDPLRDPNRHTRVQTVPWRADGTPDFGVPRPNTP</sequence>
<feature type="signal peptide" evidence="7">
    <location>
        <begin position="1"/>
        <end position="21"/>
    </location>
</feature>
<dbReference type="EMBL" id="CP119075">
    <property type="protein sequence ID" value="WED64221.1"/>
    <property type="molecule type" value="Genomic_DNA"/>
</dbReference>
<keyword evidence="3" id="KW-0378">Hydrolase</keyword>
<evidence type="ECO:0000256" key="4">
    <source>
        <dbReference type="ARBA" id="ARBA00023295"/>
    </source>
</evidence>
<dbReference type="KEGG" id="slom:PXH66_17935"/>
<protein>
    <submittedName>
        <fullName evidence="8">BNR-4 repeat-containing protein</fullName>
    </submittedName>
</protein>
<evidence type="ECO:0000256" key="7">
    <source>
        <dbReference type="SAM" id="SignalP"/>
    </source>
</evidence>
<name>A0AAF0CN70_9BACT</name>
<feature type="chain" id="PRO_5042128680" evidence="7">
    <location>
        <begin position="22"/>
        <end position="1076"/>
    </location>
</feature>
<dbReference type="RefSeq" id="WP_330931115.1">
    <property type="nucleotide sequence ID" value="NZ_CP119075.1"/>
</dbReference>
<reference evidence="8" key="1">
    <citation type="submission" date="2023-03" db="EMBL/GenBank/DDBJ databases">
        <title>Lomoglobus Profundus gen. nov., sp. nov., a novel member of the phylum Verrucomicrobia, isolated from deep-marine sediment of South China Sea.</title>
        <authorList>
            <person name="Ahmad T."/>
            <person name="Ishaq S.E."/>
            <person name="Wang F."/>
        </authorList>
    </citation>
    <scope>NUCLEOTIDE SEQUENCE</scope>
    <source>
        <strain evidence="8">LMO-M01</strain>
    </source>
</reference>
<evidence type="ECO:0000313" key="8">
    <source>
        <dbReference type="EMBL" id="WED64221.1"/>
    </source>
</evidence>
<dbReference type="PANTHER" id="PTHR43817:SF1">
    <property type="entry name" value="HYDROLASE, FAMILY 43, PUTATIVE (AFU_ORTHOLOGUE AFUA_3G01660)-RELATED"/>
    <property type="match status" value="1"/>
</dbReference>
<dbReference type="SUPFAM" id="SSF50939">
    <property type="entry name" value="Sialidases"/>
    <property type="match status" value="1"/>
</dbReference>
<proteinExistence type="inferred from homology"/>
<dbReference type="Pfam" id="PF15892">
    <property type="entry name" value="BNR_4"/>
    <property type="match status" value="1"/>
</dbReference>
<dbReference type="Gene3D" id="2.115.10.20">
    <property type="entry name" value="Glycosyl hydrolase domain, family 43"/>
    <property type="match status" value="2"/>
</dbReference>
<dbReference type="PANTHER" id="PTHR43817">
    <property type="entry name" value="GLYCOSYL HYDROLASE"/>
    <property type="match status" value="1"/>
</dbReference>
<dbReference type="InterPro" id="IPR006710">
    <property type="entry name" value="Glyco_hydro_43"/>
</dbReference>
<keyword evidence="2 7" id="KW-0732">Signal</keyword>
<evidence type="ECO:0000256" key="5">
    <source>
        <dbReference type="PIRSR" id="PIRSR606710-2"/>
    </source>
</evidence>
<feature type="region of interest" description="Disordered" evidence="6">
    <location>
        <begin position="1044"/>
        <end position="1076"/>
    </location>
</feature>
<gene>
    <name evidence="8" type="ORF">PXH66_17935</name>
</gene>
<evidence type="ECO:0000256" key="6">
    <source>
        <dbReference type="SAM" id="MobiDB-lite"/>
    </source>
</evidence>
<evidence type="ECO:0000256" key="3">
    <source>
        <dbReference type="ARBA" id="ARBA00022801"/>
    </source>
</evidence>
<evidence type="ECO:0000313" key="9">
    <source>
        <dbReference type="Proteomes" id="UP001218638"/>
    </source>
</evidence>
<evidence type="ECO:0000256" key="2">
    <source>
        <dbReference type="ARBA" id="ARBA00022729"/>
    </source>
</evidence>
<dbReference type="GO" id="GO:0004553">
    <property type="term" value="F:hydrolase activity, hydrolyzing O-glycosyl compounds"/>
    <property type="evidence" value="ECO:0007669"/>
    <property type="project" value="InterPro"/>
</dbReference>